<accession>A0ABU0IGQ6</accession>
<dbReference type="InterPro" id="IPR013249">
    <property type="entry name" value="RNA_pol_sigma70_r4_t2"/>
</dbReference>
<dbReference type="PANTHER" id="PTHR43133">
    <property type="entry name" value="RNA POLYMERASE ECF-TYPE SIGMA FACTO"/>
    <property type="match status" value="1"/>
</dbReference>
<dbReference type="NCBIfam" id="NF004113">
    <property type="entry name" value="PRK05602.1"/>
    <property type="match status" value="1"/>
</dbReference>
<name>A0ABU0IGQ6_9HYPH</name>
<keyword evidence="3" id="KW-0731">Sigma factor</keyword>
<dbReference type="SUPFAM" id="SSF88946">
    <property type="entry name" value="Sigma2 domain of RNA polymerase sigma factors"/>
    <property type="match status" value="1"/>
</dbReference>
<dbReference type="CDD" id="cd06171">
    <property type="entry name" value="Sigma70_r4"/>
    <property type="match status" value="1"/>
</dbReference>
<organism evidence="8 9">
    <name type="scientific">Rhizobium paknamense</name>
    <dbReference type="NCBI Taxonomy" id="1206817"/>
    <lineage>
        <taxon>Bacteria</taxon>
        <taxon>Pseudomonadati</taxon>
        <taxon>Pseudomonadota</taxon>
        <taxon>Alphaproteobacteria</taxon>
        <taxon>Hyphomicrobiales</taxon>
        <taxon>Rhizobiaceae</taxon>
        <taxon>Rhizobium/Agrobacterium group</taxon>
        <taxon>Rhizobium</taxon>
    </lineage>
</organism>
<proteinExistence type="inferred from homology"/>
<dbReference type="InterPro" id="IPR013324">
    <property type="entry name" value="RNA_pol_sigma_r3/r4-like"/>
</dbReference>
<evidence type="ECO:0000259" key="6">
    <source>
        <dbReference type="Pfam" id="PF04542"/>
    </source>
</evidence>
<dbReference type="EMBL" id="JAUSWH010000008">
    <property type="protein sequence ID" value="MDQ0456399.1"/>
    <property type="molecule type" value="Genomic_DNA"/>
</dbReference>
<evidence type="ECO:0000313" key="8">
    <source>
        <dbReference type="EMBL" id="MDQ0456399.1"/>
    </source>
</evidence>
<dbReference type="Gene3D" id="1.10.10.10">
    <property type="entry name" value="Winged helix-like DNA-binding domain superfamily/Winged helix DNA-binding domain"/>
    <property type="match status" value="1"/>
</dbReference>
<dbReference type="SUPFAM" id="SSF88659">
    <property type="entry name" value="Sigma3 and sigma4 domains of RNA polymerase sigma factors"/>
    <property type="match status" value="1"/>
</dbReference>
<evidence type="ECO:0000256" key="1">
    <source>
        <dbReference type="ARBA" id="ARBA00010641"/>
    </source>
</evidence>
<reference evidence="8 9" key="1">
    <citation type="submission" date="2023-07" db="EMBL/GenBank/DDBJ databases">
        <title>Genomic Encyclopedia of Type Strains, Phase IV (KMG-IV): sequencing the most valuable type-strain genomes for metagenomic binning, comparative biology and taxonomic classification.</title>
        <authorList>
            <person name="Goeker M."/>
        </authorList>
    </citation>
    <scope>NUCLEOTIDE SEQUENCE [LARGE SCALE GENOMIC DNA]</scope>
    <source>
        <strain evidence="8 9">DSM 100301</strain>
    </source>
</reference>
<evidence type="ECO:0000256" key="2">
    <source>
        <dbReference type="ARBA" id="ARBA00023015"/>
    </source>
</evidence>
<comment type="caution">
    <text evidence="8">The sequence shown here is derived from an EMBL/GenBank/DDBJ whole genome shotgun (WGS) entry which is preliminary data.</text>
</comment>
<dbReference type="Pfam" id="PF08281">
    <property type="entry name" value="Sigma70_r4_2"/>
    <property type="match status" value="1"/>
</dbReference>
<keyword evidence="9" id="KW-1185">Reference proteome</keyword>
<dbReference type="InterPro" id="IPR014284">
    <property type="entry name" value="RNA_pol_sigma-70_dom"/>
</dbReference>
<dbReference type="InterPro" id="IPR036388">
    <property type="entry name" value="WH-like_DNA-bd_sf"/>
</dbReference>
<sequence>MPHELMQKDPDIDLVKAVGEGDAAALRRMVERKLPRVLSLARHVLGDAAEAEDVAQETFLRIWRHAPKWKPGQARFDTWMHRVTLNLCYDRLRKRRERPMALPPEQVDEGPLPDAHLLGQDSDERRMQAALQRIAPRQREAIVLVYYQDLSNRDAAEAMNITVEALESLLSRGRRSLQGLLQRDDEDLDKESDV</sequence>
<dbReference type="RefSeq" id="WP_307158596.1">
    <property type="nucleotide sequence ID" value="NZ_JAUSWH010000008.1"/>
</dbReference>
<dbReference type="InterPro" id="IPR013325">
    <property type="entry name" value="RNA_pol_sigma_r2"/>
</dbReference>
<protein>
    <submittedName>
        <fullName evidence="8">RNA polymerase sigma-70 factor (ECF subfamily)</fullName>
    </submittedName>
</protein>
<dbReference type="InterPro" id="IPR007627">
    <property type="entry name" value="RNA_pol_sigma70_r2"/>
</dbReference>
<dbReference type="Gene3D" id="1.10.1740.10">
    <property type="match status" value="1"/>
</dbReference>
<keyword evidence="2" id="KW-0805">Transcription regulation</keyword>
<comment type="similarity">
    <text evidence="1">Belongs to the sigma-70 factor family. ECF subfamily.</text>
</comment>
<dbReference type="Pfam" id="PF04542">
    <property type="entry name" value="Sigma70_r2"/>
    <property type="match status" value="1"/>
</dbReference>
<dbReference type="PANTHER" id="PTHR43133:SF8">
    <property type="entry name" value="RNA POLYMERASE SIGMA FACTOR HI_1459-RELATED"/>
    <property type="match status" value="1"/>
</dbReference>
<evidence type="ECO:0000256" key="4">
    <source>
        <dbReference type="ARBA" id="ARBA00023125"/>
    </source>
</evidence>
<dbReference type="NCBIfam" id="TIGR02937">
    <property type="entry name" value="sigma70-ECF"/>
    <property type="match status" value="1"/>
</dbReference>
<feature type="domain" description="RNA polymerase sigma-70 region 2" evidence="6">
    <location>
        <begin position="29"/>
        <end position="96"/>
    </location>
</feature>
<gene>
    <name evidence="8" type="ORF">QO005_002740</name>
</gene>
<dbReference type="InterPro" id="IPR039425">
    <property type="entry name" value="RNA_pol_sigma-70-like"/>
</dbReference>
<evidence type="ECO:0000259" key="7">
    <source>
        <dbReference type="Pfam" id="PF08281"/>
    </source>
</evidence>
<dbReference type="Proteomes" id="UP001235269">
    <property type="component" value="Unassembled WGS sequence"/>
</dbReference>
<feature type="domain" description="RNA polymerase sigma factor 70 region 4 type 2" evidence="7">
    <location>
        <begin position="125"/>
        <end position="177"/>
    </location>
</feature>
<evidence type="ECO:0000256" key="5">
    <source>
        <dbReference type="ARBA" id="ARBA00023163"/>
    </source>
</evidence>
<evidence type="ECO:0000256" key="3">
    <source>
        <dbReference type="ARBA" id="ARBA00023082"/>
    </source>
</evidence>
<evidence type="ECO:0000313" key="9">
    <source>
        <dbReference type="Proteomes" id="UP001235269"/>
    </source>
</evidence>
<keyword evidence="4" id="KW-0238">DNA-binding</keyword>
<keyword evidence="5" id="KW-0804">Transcription</keyword>